<evidence type="ECO:0000313" key="3">
    <source>
        <dbReference type="Proteomes" id="UP001210925"/>
    </source>
</evidence>
<dbReference type="GO" id="GO:0016791">
    <property type="term" value="F:phosphatase activity"/>
    <property type="evidence" value="ECO:0007669"/>
    <property type="project" value="TreeGrafter"/>
</dbReference>
<protein>
    <submittedName>
        <fullName evidence="2">Uncharacterized protein</fullName>
    </submittedName>
</protein>
<sequence>MPFYLFPPLRFGCVEEDRNLGFLRRLQLKTILSLTPHQPKLEEFCTKESINHIHIKIDKPKENVPLNFQKVYQILMILIDPSYYPIYVHCLDGAVVTMGWPADSYLSEAQRFLKEDELSSEEVEFVAKFNGDFEIPANLVPKLPKWVFAIVNPKKHPTMKVRLGTIQPEPSLLDLNVLRSSFSNTNLLPPSRLPSTSERGSILDDKIYHDPEEGGQTPKRQSTYESRLEFEQEARVSRTIMALDLEFGRN</sequence>
<proteinExistence type="predicted"/>
<comment type="caution">
    <text evidence="2">The sequence shown here is derived from an EMBL/GenBank/DDBJ whole genome shotgun (WGS) entry which is preliminary data.</text>
</comment>
<accession>A0AAD5UH71</accession>
<dbReference type="EMBL" id="JADGKB010000037">
    <property type="protein sequence ID" value="KAJ3257575.1"/>
    <property type="molecule type" value="Genomic_DNA"/>
</dbReference>
<dbReference type="InterPro" id="IPR004861">
    <property type="entry name" value="Siw14-like"/>
</dbReference>
<dbReference type="PANTHER" id="PTHR31126:SF14">
    <property type="entry name" value="TYROSINE-PROTEIN PHOSPHATASE OCA6-RELATED"/>
    <property type="match status" value="1"/>
</dbReference>
<evidence type="ECO:0000256" key="1">
    <source>
        <dbReference type="SAM" id="MobiDB-lite"/>
    </source>
</evidence>
<feature type="region of interest" description="Disordered" evidence="1">
    <location>
        <begin position="206"/>
        <end position="225"/>
    </location>
</feature>
<dbReference type="PANTHER" id="PTHR31126">
    <property type="entry name" value="TYROSINE-PROTEIN PHOSPHATASE"/>
    <property type="match status" value="1"/>
</dbReference>
<organism evidence="2 3">
    <name type="scientific">Boothiomyces macroporosus</name>
    <dbReference type="NCBI Taxonomy" id="261099"/>
    <lineage>
        <taxon>Eukaryota</taxon>
        <taxon>Fungi</taxon>
        <taxon>Fungi incertae sedis</taxon>
        <taxon>Chytridiomycota</taxon>
        <taxon>Chytridiomycota incertae sedis</taxon>
        <taxon>Chytridiomycetes</taxon>
        <taxon>Rhizophydiales</taxon>
        <taxon>Terramycetaceae</taxon>
        <taxon>Boothiomyces</taxon>
    </lineage>
</organism>
<dbReference type="Pfam" id="PF03162">
    <property type="entry name" value="Y_phosphatase2"/>
    <property type="match status" value="1"/>
</dbReference>
<keyword evidence="3" id="KW-1185">Reference proteome</keyword>
<evidence type="ECO:0000313" key="2">
    <source>
        <dbReference type="EMBL" id="KAJ3257575.1"/>
    </source>
</evidence>
<dbReference type="SUPFAM" id="SSF52799">
    <property type="entry name" value="(Phosphotyrosine protein) phosphatases II"/>
    <property type="match status" value="1"/>
</dbReference>
<name>A0AAD5UH71_9FUNG</name>
<dbReference type="Proteomes" id="UP001210925">
    <property type="component" value="Unassembled WGS sequence"/>
</dbReference>
<dbReference type="Gene3D" id="3.90.190.10">
    <property type="entry name" value="Protein tyrosine phosphatase superfamily"/>
    <property type="match status" value="1"/>
</dbReference>
<reference evidence="2" key="1">
    <citation type="submission" date="2020-05" db="EMBL/GenBank/DDBJ databases">
        <title>Phylogenomic resolution of chytrid fungi.</title>
        <authorList>
            <person name="Stajich J.E."/>
            <person name="Amses K."/>
            <person name="Simmons R."/>
            <person name="Seto K."/>
            <person name="Myers J."/>
            <person name="Bonds A."/>
            <person name="Quandt C.A."/>
            <person name="Barry K."/>
            <person name="Liu P."/>
            <person name="Grigoriev I."/>
            <person name="Longcore J.E."/>
            <person name="James T.Y."/>
        </authorList>
    </citation>
    <scope>NUCLEOTIDE SEQUENCE</scope>
    <source>
        <strain evidence="2">PLAUS21</strain>
    </source>
</reference>
<dbReference type="InterPro" id="IPR029021">
    <property type="entry name" value="Prot-tyrosine_phosphatase-like"/>
</dbReference>
<gene>
    <name evidence="2" type="ORF">HK103_004484</name>
</gene>
<dbReference type="AlphaFoldDB" id="A0AAD5UH71"/>